<feature type="transmembrane region" description="Helical" evidence="7">
    <location>
        <begin position="28"/>
        <end position="53"/>
    </location>
</feature>
<evidence type="ECO:0000256" key="7">
    <source>
        <dbReference type="SAM" id="Phobius"/>
    </source>
</evidence>
<feature type="domain" description="Rhodopsin" evidence="8">
    <location>
        <begin position="50"/>
        <end position="286"/>
    </location>
</feature>
<dbReference type="PANTHER" id="PTHR33048">
    <property type="entry name" value="PTH11-LIKE INTEGRAL MEMBRANE PROTEIN (AFU_ORTHOLOGUE AFUA_5G11245)"/>
    <property type="match status" value="1"/>
</dbReference>
<dbReference type="InterPro" id="IPR052337">
    <property type="entry name" value="SAT4-like"/>
</dbReference>
<comment type="caution">
    <text evidence="9">The sequence shown here is derived from an EMBL/GenBank/DDBJ whole genome shotgun (WGS) entry which is preliminary data.</text>
</comment>
<feature type="transmembrane region" description="Helical" evidence="7">
    <location>
        <begin position="256"/>
        <end position="280"/>
    </location>
</feature>
<feature type="transmembrane region" description="Helical" evidence="7">
    <location>
        <begin position="107"/>
        <end position="131"/>
    </location>
</feature>
<evidence type="ECO:0000256" key="4">
    <source>
        <dbReference type="ARBA" id="ARBA00023136"/>
    </source>
</evidence>
<proteinExistence type="inferred from homology"/>
<name>A0AAN7BB46_9PEZI</name>
<dbReference type="InterPro" id="IPR049326">
    <property type="entry name" value="Rhodopsin_dom_fungi"/>
</dbReference>
<dbReference type="GO" id="GO:0016020">
    <property type="term" value="C:membrane"/>
    <property type="evidence" value="ECO:0007669"/>
    <property type="project" value="UniProtKB-SubCell"/>
</dbReference>
<comment type="subcellular location">
    <subcellularLocation>
        <location evidence="1">Membrane</location>
        <topology evidence="1">Multi-pass membrane protein</topology>
    </subcellularLocation>
</comment>
<keyword evidence="3 7" id="KW-1133">Transmembrane helix</keyword>
<keyword evidence="2 7" id="KW-0812">Transmembrane</keyword>
<feature type="region of interest" description="Disordered" evidence="6">
    <location>
        <begin position="404"/>
        <end position="445"/>
    </location>
</feature>
<feature type="transmembrane region" description="Helical" evidence="7">
    <location>
        <begin position="185"/>
        <end position="210"/>
    </location>
</feature>
<protein>
    <recommendedName>
        <fullName evidence="8">Rhodopsin domain-containing protein</fullName>
    </recommendedName>
</protein>
<evidence type="ECO:0000256" key="1">
    <source>
        <dbReference type="ARBA" id="ARBA00004141"/>
    </source>
</evidence>
<reference evidence="9" key="1">
    <citation type="journal article" date="2023" name="Mol. Phylogenet. Evol.">
        <title>Genome-scale phylogeny and comparative genomics of the fungal order Sordariales.</title>
        <authorList>
            <person name="Hensen N."/>
            <person name="Bonometti L."/>
            <person name="Westerberg I."/>
            <person name="Brannstrom I.O."/>
            <person name="Guillou S."/>
            <person name="Cros-Aarteil S."/>
            <person name="Calhoun S."/>
            <person name="Haridas S."/>
            <person name="Kuo A."/>
            <person name="Mondo S."/>
            <person name="Pangilinan J."/>
            <person name="Riley R."/>
            <person name="LaButti K."/>
            <person name="Andreopoulos B."/>
            <person name="Lipzen A."/>
            <person name="Chen C."/>
            <person name="Yan M."/>
            <person name="Daum C."/>
            <person name="Ng V."/>
            <person name="Clum A."/>
            <person name="Steindorff A."/>
            <person name="Ohm R.A."/>
            <person name="Martin F."/>
            <person name="Silar P."/>
            <person name="Natvig D.O."/>
            <person name="Lalanne C."/>
            <person name="Gautier V."/>
            <person name="Ament-Velasquez S.L."/>
            <person name="Kruys A."/>
            <person name="Hutchinson M.I."/>
            <person name="Powell A.J."/>
            <person name="Barry K."/>
            <person name="Miller A.N."/>
            <person name="Grigoriev I.V."/>
            <person name="Debuchy R."/>
            <person name="Gladieux P."/>
            <person name="Hiltunen Thoren M."/>
            <person name="Johannesson H."/>
        </authorList>
    </citation>
    <scope>NUCLEOTIDE SEQUENCE</scope>
    <source>
        <strain evidence="9">PSN293</strain>
    </source>
</reference>
<accession>A0AAN7BB46</accession>
<feature type="region of interest" description="Disordered" evidence="6">
    <location>
        <begin position="293"/>
        <end position="336"/>
    </location>
</feature>
<feature type="compositionally biased region" description="Polar residues" evidence="6">
    <location>
        <begin position="319"/>
        <end position="336"/>
    </location>
</feature>
<evidence type="ECO:0000313" key="10">
    <source>
        <dbReference type="Proteomes" id="UP001301769"/>
    </source>
</evidence>
<evidence type="ECO:0000313" key="9">
    <source>
        <dbReference type="EMBL" id="KAK4217478.1"/>
    </source>
</evidence>
<evidence type="ECO:0000256" key="2">
    <source>
        <dbReference type="ARBA" id="ARBA00022692"/>
    </source>
</evidence>
<evidence type="ECO:0000256" key="6">
    <source>
        <dbReference type="SAM" id="MobiDB-lite"/>
    </source>
</evidence>
<comment type="similarity">
    <text evidence="5">Belongs to the SAT4 family.</text>
</comment>
<evidence type="ECO:0000256" key="3">
    <source>
        <dbReference type="ARBA" id="ARBA00022989"/>
    </source>
</evidence>
<gene>
    <name evidence="9" type="ORF">QBC37DRAFT_46361</name>
</gene>
<evidence type="ECO:0000259" key="8">
    <source>
        <dbReference type="Pfam" id="PF20684"/>
    </source>
</evidence>
<reference evidence="9" key="2">
    <citation type="submission" date="2023-05" db="EMBL/GenBank/DDBJ databases">
        <authorList>
            <consortium name="Lawrence Berkeley National Laboratory"/>
            <person name="Steindorff A."/>
            <person name="Hensen N."/>
            <person name="Bonometti L."/>
            <person name="Westerberg I."/>
            <person name="Brannstrom I.O."/>
            <person name="Guillou S."/>
            <person name="Cros-Aarteil S."/>
            <person name="Calhoun S."/>
            <person name="Haridas S."/>
            <person name="Kuo A."/>
            <person name="Mondo S."/>
            <person name="Pangilinan J."/>
            <person name="Riley R."/>
            <person name="Labutti K."/>
            <person name="Andreopoulos B."/>
            <person name="Lipzen A."/>
            <person name="Chen C."/>
            <person name="Yanf M."/>
            <person name="Daum C."/>
            <person name="Ng V."/>
            <person name="Clum A."/>
            <person name="Ohm R."/>
            <person name="Martin F."/>
            <person name="Silar P."/>
            <person name="Natvig D."/>
            <person name="Lalanne C."/>
            <person name="Gautier V."/>
            <person name="Ament-Velasquez S.L."/>
            <person name="Kruys A."/>
            <person name="Hutchinson M.I."/>
            <person name="Powell A.J."/>
            <person name="Barry K."/>
            <person name="Miller A.N."/>
            <person name="Grigoriev I.V."/>
            <person name="Debuchy R."/>
            <person name="Gladieux P."/>
            <person name="Thoren M.H."/>
            <person name="Johannesson H."/>
        </authorList>
    </citation>
    <scope>NUCLEOTIDE SEQUENCE</scope>
    <source>
        <strain evidence="9">PSN293</strain>
    </source>
</reference>
<dbReference type="AlphaFoldDB" id="A0AAN7BB46"/>
<keyword evidence="10" id="KW-1185">Reference proteome</keyword>
<feature type="transmembrane region" description="Helical" evidence="7">
    <location>
        <begin position="143"/>
        <end position="165"/>
    </location>
</feature>
<organism evidence="9 10">
    <name type="scientific">Rhypophila decipiens</name>
    <dbReference type="NCBI Taxonomy" id="261697"/>
    <lineage>
        <taxon>Eukaryota</taxon>
        <taxon>Fungi</taxon>
        <taxon>Dikarya</taxon>
        <taxon>Ascomycota</taxon>
        <taxon>Pezizomycotina</taxon>
        <taxon>Sordariomycetes</taxon>
        <taxon>Sordariomycetidae</taxon>
        <taxon>Sordariales</taxon>
        <taxon>Naviculisporaceae</taxon>
        <taxon>Rhypophila</taxon>
    </lineage>
</organism>
<keyword evidence="4 7" id="KW-0472">Membrane</keyword>
<feature type="transmembrane region" description="Helical" evidence="7">
    <location>
        <begin position="222"/>
        <end position="244"/>
    </location>
</feature>
<feature type="transmembrane region" description="Helical" evidence="7">
    <location>
        <begin position="65"/>
        <end position="87"/>
    </location>
</feature>
<dbReference type="PANTHER" id="PTHR33048:SF47">
    <property type="entry name" value="INTEGRAL MEMBRANE PROTEIN-RELATED"/>
    <property type="match status" value="1"/>
</dbReference>
<dbReference type="EMBL" id="MU858059">
    <property type="protein sequence ID" value="KAK4217478.1"/>
    <property type="molecule type" value="Genomic_DNA"/>
</dbReference>
<dbReference type="Proteomes" id="UP001301769">
    <property type="component" value="Unassembled WGS sequence"/>
</dbReference>
<evidence type="ECO:0000256" key="5">
    <source>
        <dbReference type="ARBA" id="ARBA00038359"/>
    </source>
</evidence>
<dbReference type="Pfam" id="PF20684">
    <property type="entry name" value="Fung_rhodopsin"/>
    <property type="match status" value="1"/>
</dbReference>
<sequence>MPSEVPEVQGSPFTPEQIEYWLSHDDSLIPNIIACVAITAFFSILFVGLRLLGRRQLNGTFRFHISDWLILVSLVFFLVSDIGFAMLTPYGGGRHVIYITNPFMLQVWSIISEATYGLSMGFMKLSILSLYGSIFVEQPTFRWWLWGVAIFIIGWTLTSSLGAFLQCLPIERAYDPTVGGYCIHYGKLSLVVAVCNVVTDFVIMLMPVPIVTKMRLSRKRKVTIITIFAAGCGAVIVSIIRLVYSLDVGTIDGSYTAIPAGYTGALELTVGFLVVSIPAYRMLYKRIFNPEDPSTSWSHGLKGQSGGSSGAALHYKGSPYNSKGTNPPGASNFTGSTTVNSTKSYWGQSKDSSDDVATVNPGHVVTVRVASSDSDDTGTMPEMRHGQINVTDRVELTTYPAGIAGSGTEGVNNDSSNNGNGTWGRVKLPDNAKVAHPHPDAWRAV</sequence>